<evidence type="ECO:0000313" key="2">
    <source>
        <dbReference type="EMBL" id="PLW18077.1"/>
    </source>
</evidence>
<feature type="region of interest" description="Disordered" evidence="1">
    <location>
        <begin position="411"/>
        <end position="432"/>
    </location>
</feature>
<organism evidence="2 3">
    <name type="scientific">Puccinia coronata f. sp. avenae</name>
    <dbReference type="NCBI Taxonomy" id="200324"/>
    <lineage>
        <taxon>Eukaryota</taxon>
        <taxon>Fungi</taxon>
        <taxon>Dikarya</taxon>
        <taxon>Basidiomycota</taxon>
        <taxon>Pucciniomycotina</taxon>
        <taxon>Pucciniomycetes</taxon>
        <taxon>Pucciniales</taxon>
        <taxon>Pucciniaceae</taxon>
        <taxon>Puccinia</taxon>
    </lineage>
</organism>
<feature type="compositionally biased region" description="Basic residues" evidence="1">
    <location>
        <begin position="287"/>
        <end position="296"/>
    </location>
</feature>
<feature type="compositionally biased region" description="Low complexity" evidence="1">
    <location>
        <begin position="150"/>
        <end position="159"/>
    </location>
</feature>
<proteinExistence type="predicted"/>
<sequence>MDRLPASAAMGPGSYPITHGTEPGVIPEGHSVIQIAQPVCYPVWKPNPVPILYADHGRYEYEPATVLTHYVVPNTHLAPPHKGGNSVLRGDAVPFEPRNAKKNQEDSQNEKPPRRKKGSKRITISESPSEILNGGDPDRISDTIESNGQSPSTGSSKTIKSGKENTLKSAQSRNEVDSWITPKRYARTDAQAVQTEHGLEEISKRFPYKILNKHSDTDSELASLVNEMPGGETSPPATPGSGSEYLSGEDKNENQDHETAVPNPRILEKQIEDHQGVTEGRNSEMKKKNKKNKSKASKINVDEWAGLEIPEAGNNAMKSPVHELDEELNQGHRKFEEKITVPQFSEILLELEKMTPQSQALLDKQKIIYEYFFGAFHPGSELRKKLESRFRDKLKDEDKIEIEFKEDEIYPGIKRPQTKNEKEDTTKSSAQGPPVMTSSILISFFNGGHGKGKVAEGNGKYLESCDRKWLNKWEEYNLDSNFMRTFLNFLKVEDKSEYRPLDDMNLDTYNVLRDAWTHNRLKFMQSQFWLYKIGKS</sequence>
<evidence type="ECO:0000313" key="3">
    <source>
        <dbReference type="Proteomes" id="UP000235388"/>
    </source>
</evidence>
<dbReference type="AlphaFoldDB" id="A0A2N5SXX2"/>
<reference evidence="2 3" key="1">
    <citation type="submission" date="2017-11" db="EMBL/GenBank/DDBJ databases">
        <title>De novo assembly and phasing of dikaryotic genomes from two isolates of Puccinia coronata f. sp. avenae, the causal agent of oat crown rust.</title>
        <authorList>
            <person name="Miller M.E."/>
            <person name="Zhang Y."/>
            <person name="Omidvar V."/>
            <person name="Sperschneider J."/>
            <person name="Schwessinger B."/>
            <person name="Raley C."/>
            <person name="Palmer J.M."/>
            <person name="Garnica D."/>
            <person name="Upadhyaya N."/>
            <person name="Rathjen J."/>
            <person name="Taylor J.M."/>
            <person name="Park R.F."/>
            <person name="Dodds P.N."/>
            <person name="Hirsch C.D."/>
            <person name="Kianian S.F."/>
            <person name="Figueroa M."/>
        </authorList>
    </citation>
    <scope>NUCLEOTIDE SEQUENCE [LARGE SCALE GENOMIC DNA]</scope>
    <source>
        <strain evidence="2">12NC29</strain>
    </source>
</reference>
<keyword evidence="3" id="KW-1185">Reference proteome</keyword>
<protein>
    <submittedName>
        <fullName evidence="2">Uncharacterized protein</fullName>
    </submittedName>
</protein>
<feature type="region of interest" description="Disordered" evidence="1">
    <location>
        <begin position="1"/>
        <end position="22"/>
    </location>
</feature>
<feature type="region of interest" description="Disordered" evidence="1">
    <location>
        <begin position="77"/>
        <end position="175"/>
    </location>
</feature>
<dbReference type="EMBL" id="PGCJ01000838">
    <property type="protein sequence ID" value="PLW18077.1"/>
    <property type="molecule type" value="Genomic_DNA"/>
</dbReference>
<feature type="compositionally biased region" description="Basic and acidic residues" evidence="1">
    <location>
        <begin position="266"/>
        <end position="286"/>
    </location>
</feature>
<accession>A0A2N5SXX2</accession>
<evidence type="ECO:0000256" key="1">
    <source>
        <dbReference type="SAM" id="MobiDB-lite"/>
    </source>
</evidence>
<gene>
    <name evidence="2" type="ORF">PCANC_14715</name>
</gene>
<feature type="compositionally biased region" description="Basic and acidic residues" evidence="1">
    <location>
        <begin position="248"/>
        <end position="259"/>
    </location>
</feature>
<feature type="compositionally biased region" description="Basic and acidic residues" evidence="1">
    <location>
        <begin position="98"/>
        <end position="112"/>
    </location>
</feature>
<name>A0A2N5SXX2_9BASI</name>
<feature type="region of interest" description="Disordered" evidence="1">
    <location>
        <begin position="225"/>
        <end position="297"/>
    </location>
</feature>
<comment type="caution">
    <text evidence="2">The sequence shown here is derived from an EMBL/GenBank/DDBJ whole genome shotgun (WGS) entry which is preliminary data.</text>
</comment>
<dbReference type="Proteomes" id="UP000235388">
    <property type="component" value="Unassembled WGS sequence"/>
</dbReference>